<reference evidence="2 3" key="1">
    <citation type="submission" date="2019-07" db="EMBL/GenBank/DDBJ databases">
        <title>Shewanella sp. YLB-06 whole genomic sequence.</title>
        <authorList>
            <person name="Yu L."/>
        </authorList>
    </citation>
    <scope>NUCLEOTIDE SEQUENCE [LARGE SCALE GENOMIC DNA]</scope>
    <source>
        <strain evidence="2 3">YLB-06</strain>
    </source>
</reference>
<evidence type="ECO:0008006" key="4">
    <source>
        <dbReference type="Google" id="ProtNLM"/>
    </source>
</evidence>
<proteinExistence type="predicted"/>
<protein>
    <recommendedName>
        <fullName evidence="4">Lipoprotein</fullName>
    </recommendedName>
</protein>
<keyword evidence="1" id="KW-0732">Signal</keyword>
<name>A0ABX5WVU4_9GAMM</name>
<gene>
    <name evidence="2" type="ORF">FM037_08225</name>
</gene>
<dbReference type="RefSeq" id="WP_144045598.1">
    <property type="nucleotide sequence ID" value="NZ_CP041614.1"/>
</dbReference>
<feature type="signal peptide" evidence="1">
    <location>
        <begin position="1"/>
        <end position="21"/>
    </location>
</feature>
<evidence type="ECO:0000256" key="1">
    <source>
        <dbReference type="SAM" id="SignalP"/>
    </source>
</evidence>
<keyword evidence="3" id="KW-1185">Reference proteome</keyword>
<dbReference type="Proteomes" id="UP000315947">
    <property type="component" value="Chromosome"/>
</dbReference>
<evidence type="ECO:0000313" key="3">
    <source>
        <dbReference type="Proteomes" id="UP000315947"/>
    </source>
</evidence>
<dbReference type="EMBL" id="CP041614">
    <property type="protein sequence ID" value="QDO83219.1"/>
    <property type="molecule type" value="Genomic_DNA"/>
</dbReference>
<organism evidence="2 3">
    <name type="scientific">Shewanella psychropiezotolerans</name>
    <dbReference type="NCBI Taxonomy" id="2593655"/>
    <lineage>
        <taxon>Bacteria</taxon>
        <taxon>Pseudomonadati</taxon>
        <taxon>Pseudomonadota</taxon>
        <taxon>Gammaproteobacteria</taxon>
        <taxon>Alteromonadales</taxon>
        <taxon>Shewanellaceae</taxon>
        <taxon>Shewanella</taxon>
    </lineage>
</organism>
<evidence type="ECO:0000313" key="2">
    <source>
        <dbReference type="EMBL" id="QDO83219.1"/>
    </source>
</evidence>
<feature type="chain" id="PRO_5046208308" description="Lipoprotein" evidence="1">
    <location>
        <begin position="22"/>
        <end position="419"/>
    </location>
</feature>
<dbReference type="Pfam" id="PF17963">
    <property type="entry name" value="Big_9"/>
    <property type="match status" value="1"/>
</dbReference>
<dbReference type="PROSITE" id="PS51257">
    <property type="entry name" value="PROKAR_LIPOPROTEIN"/>
    <property type="match status" value="1"/>
</dbReference>
<accession>A0ABX5WVU4</accession>
<sequence length="419" mass="44074">MRMGKLNVLTSVVLSSLLLSACGGGDSGSDSPAEGPVVEQAPVSARDGFNVVAPDEAGYVDLSSLIESGTAGAKVTDVYLESSQGSGQCGQVQTGDEGSDILGQGFNVTVEGAAICEYGYEVESVALAGQTKTRARAKVMVASSAGGAAVLPPISIAMAVGDPELETDIKAALGTDFPAGYTLSEDFSVLGDGEVDISTDDFTITYQATAEGVSRVVYALEGNIAGVPDIKMGTLDYAVSDSLNNAPTAANFAYDEDVEINTSVDIDVSGYIEDVIDSDELQLIEVKSYTANVASKNAADLTNTVFTFEAPTDGEHYVSYMVSDHRGGFATGIVEVTAFDANQVARWTDIDYWDDPAKRLLTFSAPKTKFEIEQTTSEYQGSYTDNGYTPALQLATFTYAGAQAYCGGEGVYLRQLKWM</sequence>